<organism evidence="1 2">
    <name type="scientific">Bionectria ochroleuca</name>
    <name type="common">Gliocladium roseum</name>
    <dbReference type="NCBI Taxonomy" id="29856"/>
    <lineage>
        <taxon>Eukaryota</taxon>
        <taxon>Fungi</taxon>
        <taxon>Dikarya</taxon>
        <taxon>Ascomycota</taxon>
        <taxon>Pezizomycotina</taxon>
        <taxon>Sordariomycetes</taxon>
        <taxon>Hypocreomycetidae</taxon>
        <taxon>Hypocreales</taxon>
        <taxon>Bionectriaceae</taxon>
        <taxon>Clonostachys</taxon>
    </lineage>
</organism>
<accession>A0ABY6U1H6</accession>
<gene>
    <name evidence="1" type="ORF">CLO192961_LOCUS154597</name>
</gene>
<keyword evidence="2" id="KW-1185">Reference proteome</keyword>
<evidence type="ECO:0000313" key="1">
    <source>
        <dbReference type="EMBL" id="VUC24865.1"/>
    </source>
</evidence>
<protein>
    <submittedName>
        <fullName evidence="1">Uncharacterized protein</fullName>
    </submittedName>
</protein>
<sequence>MSGKPVFKPERYRVTVQEDLYQDAQINYLLEKWTSNPAMEKKKCDRDVTDKTICFSASQSFILELTRKDTVVNGVVIEGAVDRFISVDSQQD</sequence>
<dbReference type="EMBL" id="CABFNS010000729">
    <property type="protein sequence ID" value="VUC24865.1"/>
    <property type="molecule type" value="Genomic_DNA"/>
</dbReference>
<reference evidence="1 2" key="1">
    <citation type="submission" date="2019-06" db="EMBL/GenBank/DDBJ databases">
        <authorList>
            <person name="Broberg M."/>
        </authorList>
    </citation>
    <scope>NUCLEOTIDE SEQUENCE [LARGE SCALE GENOMIC DNA]</scope>
</reference>
<evidence type="ECO:0000313" key="2">
    <source>
        <dbReference type="Proteomes" id="UP000766486"/>
    </source>
</evidence>
<name>A0ABY6U1H6_BIOOC</name>
<comment type="caution">
    <text evidence="1">The sequence shown here is derived from an EMBL/GenBank/DDBJ whole genome shotgun (WGS) entry which is preliminary data.</text>
</comment>
<dbReference type="Proteomes" id="UP000766486">
    <property type="component" value="Unassembled WGS sequence"/>
</dbReference>
<proteinExistence type="predicted"/>